<dbReference type="InterPro" id="IPR013149">
    <property type="entry name" value="ADH-like_C"/>
</dbReference>
<dbReference type="EMBL" id="FNKH01000002">
    <property type="protein sequence ID" value="SDQ56646.1"/>
    <property type="molecule type" value="Genomic_DNA"/>
</dbReference>
<dbReference type="FunFam" id="3.40.50.720:FF:000003">
    <property type="entry name" value="S-(hydroxymethyl)glutathione dehydrogenase"/>
    <property type="match status" value="1"/>
</dbReference>
<dbReference type="InterPro" id="IPR036291">
    <property type="entry name" value="NAD(P)-bd_dom_sf"/>
</dbReference>
<keyword evidence="4 7" id="KW-0862">Zinc</keyword>
<dbReference type="InterPro" id="IPR011032">
    <property type="entry name" value="GroES-like_sf"/>
</dbReference>
<dbReference type="SUPFAM" id="SSF51735">
    <property type="entry name" value="NAD(P)-binding Rossmann-fold domains"/>
    <property type="match status" value="1"/>
</dbReference>
<dbReference type="GO" id="GO:0005829">
    <property type="term" value="C:cytosol"/>
    <property type="evidence" value="ECO:0007669"/>
    <property type="project" value="TreeGrafter"/>
</dbReference>
<comment type="cofactor">
    <cofactor evidence="1 7">
        <name>Zn(2+)</name>
        <dbReference type="ChEBI" id="CHEBI:29105"/>
    </cofactor>
</comment>
<comment type="similarity">
    <text evidence="2 7">Belongs to the zinc-containing alcohol dehydrogenase family.</text>
</comment>
<dbReference type="Pfam" id="PF08240">
    <property type="entry name" value="ADH_N"/>
    <property type="match status" value="1"/>
</dbReference>
<dbReference type="Gene3D" id="3.90.180.10">
    <property type="entry name" value="Medium-chain alcohol dehydrogenases, catalytic domain"/>
    <property type="match status" value="1"/>
</dbReference>
<dbReference type="SUPFAM" id="SSF50129">
    <property type="entry name" value="GroES-like"/>
    <property type="match status" value="2"/>
</dbReference>
<dbReference type="GO" id="GO:0046294">
    <property type="term" value="P:formaldehyde catabolic process"/>
    <property type="evidence" value="ECO:0007669"/>
    <property type="project" value="TreeGrafter"/>
</dbReference>
<name>A0A1H1BZ19_9MICC</name>
<evidence type="ECO:0000256" key="4">
    <source>
        <dbReference type="ARBA" id="ARBA00022833"/>
    </source>
</evidence>
<proteinExistence type="inferred from homology"/>
<sequence>MKALVLDEIGSAFRLTDVDIAAPVAQEVLVEVKASGLCHSDLTASSLGGWPVPAILGHEISGVVAGVGPNVTRFAAGDHVVASLQSHCNDCEACLRDDINMCTNPGFVARAEGEEPRLSLDGEPVTAVANLGGFAEQVLLHENNLVRIDRPIPHEVASILGCGVLAGAGAVLNAAEVPEGATVAVFGCGGLGLAAIQAALLVGASRIIAVDIADDKLEYAKRFGATDVVNSAAQDPAAAIKELTDGGADYVFDFVGRPEATKQAYESVGRAGELGVIGINKPGATLQIDIGPEFIWNQVRIRPIFNGSTNFVRDVPRFVELYNEGRFKLDELVSRTISLEEVNDAYAEMTKHIGRTVVTFP</sequence>
<keyword evidence="3 7" id="KW-0479">Metal-binding</keyword>
<dbReference type="Pfam" id="PF00107">
    <property type="entry name" value="ADH_zinc_N"/>
    <property type="match status" value="1"/>
</dbReference>
<dbReference type="PANTHER" id="PTHR43880:SF12">
    <property type="entry name" value="ALCOHOL DEHYDROGENASE CLASS-3"/>
    <property type="match status" value="1"/>
</dbReference>
<evidence type="ECO:0000256" key="6">
    <source>
        <dbReference type="ARBA" id="ARBA00023027"/>
    </source>
</evidence>
<feature type="domain" description="Enoyl reductase (ER)" evidence="8">
    <location>
        <begin position="10"/>
        <end position="358"/>
    </location>
</feature>
<evidence type="ECO:0000259" key="8">
    <source>
        <dbReference type="SMART" id="SM00829"/>
    </source>
</evidence>
<dbReference type="STRING" id="37928.SAMN04489742_1626"/>
<dbReference type="KEGG" id="acry:AC20117_09225"/>
<dbReference type="PANTHER" id="PTHR43880">
    <property type="entry name" value="ALCOHOL DEHYDROGENASE"/>
    <property type="match status" value="1"/>
</dbReference>
<evidence type="ECO:0000256" key="5">
    <source>
        <dbReference type="ARBA" id="ARBA00023002"/>
    </source>
</evidence>
<evidence type="ECO:0000256" key="2">
    <source>
        <dbReference type="ARBA" id="ARBA00008072"/>
    </source>
</evidence>
<keyword evidence="10" id="KW-1185">Reference proteome</keyword>
<dbReference type="GO" id="GO:0008270">
    <property type="term" value="F:zinc ion binding"/>
    <property type="evidence" value="ECO:0007669"/>
    <property type="project" value="InterPro"/>
</dbReference>
<reference evidence="9 10" key="1">
    <citation type="submission" date="2016-10" db="EMBL/GenBank/DDBJ databases">
        <authorList>
            <person name="de Groot N.N."/>
        </authorList>
    </citation>
    <scope>NUCLEOTIDE SEQUENCE [LARGE SCALE GENOMIC DNA]</scope>
    <source>
        <strain evidence="9 10">DSM 20117</strain>
    </source>
</reference>
<dbReference type="InterPro" id="IPR020843">
    <property type="entry name" value="ER"/>
</dbReference>
<dbReference type="GO" id="GO:0051903">
    <property type="term" value="F:S-(hydroxymethyl)glutathione dehydrogenase [NAD(P)+] activity"/>
    <property type="evidence" value="ECO:0007669"/>
    <property type="project" value="TreeGrafter"/>
</dbReference>
<evidence type="ECO:0000313" key="10">
    <source>
        <dbReference type="Proteomes" id="UP000181917"/>
    </source>
</evidence>
<dbReference type="Gene3D" id="3.40.50.720">
    <property type="entry name" value="NAD(P)-binding Rossmann-like Domain"/>
    <property type="match status" value="1"/>
</dbReference>
<evidence type="ECO:0000256" key="1">
    <source>
        <dbReference type="ARBA" id="ARBA00001947"/>
    </source>
</evidence>
<dbReference type="SMART" id="SM00829">
    <property type="entry name" value="PKS_ER"/>
    <property type="match status" value="1"/>
</dbReference>
<protein>
    <submittedName>
        <fullName evidence="9">S-(Hydroxymethyl)glutathione dehydrogenase / alcohol dehydrogenase</fullName>
    </submittedName>
</protein>
<dbReference type="Proteomes" id="UP000181917">
    <property type="component" value="Unassembled WGS sequence"/>
</dbReference>
<evidence type="ECO:0000256" key="7">
    <source>
        <dbReference type="RuleBase" id="RU361277"/>
    </source>
</evidence>
<dbReference type="AlphaFoldDB" id="A0A1H1BZ19"/>
<dbReference type="InterPro" id="IPR002328">
    <property type="entry name" value="ADH_Zn_CS"/>
</dbReference>
<evidence type="ECO:0000256" key="3">
    <source>
        <dbReference type="ARBA" id="ARBA00022723"/>
    </source>
</evidence>
<dbReference type="OrthoDB" id="3567264at2"/>
<keyword evidence="5" id="KW-0560">Oxidoreductase</keyword>
<dbReference type="PROSITE" id="PS00059">
    <property type="entry name" value="ADH_ZINC"/>
    <property type="match status" value="1"/>
</dbReference>
<dbReference type="InterPro" id="IPR013154">
    <property type="entry name" value="ADH-like_N"/>
</dbReference>
<keyword evidence="6" id="KW-0520">NAD</keyword>
<organism evidence="9 10">
    <name type="scientific">Crystallibacter crystallopoietes</name>
    <dbReference type="NCBI Taxonomy" id="37928"/>
    <lineage>
        <taxon>Bacteria</taxon>
        <taxon>Bacillati</taxon>
        <taxon>Actinomycetota</taxon>
        <taxon>Actinomycetes</taxon>
        <taxon>Micrococcales</taxon>
        <taxon>Micrococcaceae</taxon>
        <taxon>Crystallibacter</taxon>
    </lineage>
</organism>
<accession>A0A1H1BZ19</accession>
<evidence type="ECO:0000313" key="9">
    <source>
        <dbReference type="EMBL" id="SDQ56646.1"/>
    </source>
</evidence>
<gene>
    <name evidence="9" type="ORF">SAMN04489742_1626</name>
</gene>